<organism evidence="4 5">
    <name type="scientific">Saponaria officinalis</name>
    <name type="common">Common soapwort</name>
    <name type="synonym">Lychnis saponaria</name>
    <dbReference type="NCBI Taxonomy" id="3572"/>
    <lineage>
        <taxon>Eukaryota</taxon>
        <taxon>Viridiplantae</taxon>
        <taxon>Streptophyta</taxon>
        <taxon>Embryophyta</taxon>
        <taxon>Tracheophyta</taxon>
        <taxon>Spermatophyta</taxon>
        <taxon>Magnoliopsida</taxon>
        <taxon>eudicotyledons</taxon>
        <taxon>Gunneridae</taxon>
        <taxon>Pentapetalae</taxon>
        <taxon>Caryophyllales</taxon>
        <taxon>Caryophyllaceae</taxon>
        <taxon>Caryophylleae</taxon>
        <taxon>Saponaria</taxon>
    </lineage>
</organism>
<dbReference type="EMBL" id="JBDFQZ010000009">
    <property type="protein sequence ID" value="KAK9689696.1"/>
    <property type="molecule type" value="Genomic_DNA"/>
</dbReference>
<feature type="repeat" description="PPR" evidence="2">
    <location>
        <begin position="570"/>
        <end position="604"/>
    </location>
</feature>
<dbReference type="PANTHER" id="PTHR46862">
    <property type="entry name" value="OS07G0661900 PROTEIN"/>
    <property type="match status" value="1"/>
</dbReference>
<dbReference type="Gene3D" id="1.25.40.10">
    <property type="entry name" value="Tetratricopeptide repeat domain"/>
    <property type="match status" value="7"/>
</dbReference>
<name>A0AAW1IIU2_SAPOF</name>
<dbReference type="InterPro" id="IPR033443">
    <property type="entry name" value="PROP1-like_PPR_dom"/>
</dbReference>
<dbReference type="Proteomes" id="UP001443914">
    <property type="component" value="Unassembled WGS sequence"/>
</dbReference>
<feature type="repeat" description="PPR" evidence="2">
    <location>
        <begin position="430"/>
        <end position="464"/>
    </location>
</feature>
<dbReference type="PANTHER" id="PTHR46862:SF5">
    <property type="entry name" value="OS02G0170000 PROTEIN"/>
    <property type="match status" value="1"/>
</dbReference>
<feature type="repeat" description="PPR" evidence="2">
    <location>
        <begin position="640"/>
        <end position="674"/>
    </location>
</feature>
<feature type="repeat" description="PPR" evidence="2">
    <location>
        <begin position="395"/>
        <end position="429"/>
    </location>
</feature>
<dbReference type="SUPFAM" id="SSF81901">
    <property type="entry name" value="HCP-like"/>
    <property type="match status" value="1"/>
</dbReference>
<feature type="repeat" description="PPR" evidence="2">
    <location>
        <begin position="883"/>
        <end position="917"/>
    </location>
</feature>
<proteinExistence type="predicted"/>
<feature type="repeat" description="PPR" evidence="2">
    <location>
        <begin position="200"/>
        <end position="234"/>
    </location>
</feature>
<evidence type="ECO:0000256" key="2">
    <source>
        <dbReference type="PROSITE-ProRule" id="PRU00708"/>
    </source>
</evidence>
<keyword evidence="1" id="KW-0677">Repeat</keyword>
<feature type="repeat" description="PPR" evidence="2">
    <location>
        <begin position="744"/>
        <end position="778"/>
    </location>
</feature>
<evidence type="ECO:0000313" key="5">
    <source>
        <dbReference type="Proteomes" id="UP001443914"/>
    </source>
</evidence>
<feature type="domain" description="PROP1-like PPR" evidence="3">
    <location>
        <begin position="553"/>
        <end position="663"/>
    </location>
</feature>
<dbReference type="Pfam" id="PF01535">
    <property type="entry name" value="PPR"/>
    <property type="match status" value="6"/>
</dbReference>
<dbReference type="AlphaFoldDB" id="A0AAW1IIU2"/>
<dbReference type="InterPro" id="IPR002885">
    <property type="entry name" value="PPR_rpt"/>
</dbReference>
<dbReference type="SUPFAM" id="SSF48452">
    <property type="entry name" value="TPR-like"/>
    <property type="match status" value="1"/>
</dbReference>
<feature type="repeat" description="PPR" evidence="2">
    <location>
        <begin position="605"/>
        <end position="639"/>
    </location>
</feature>
<dbReference type="NCBIfam" id="TIGR00756">
    <property type="entry name" value="PPR"/>
    <property type="match status" value="13"/>
</dbReference>
<protein>
    <recommendedName>
        <fullName evidence="3">PROP1-like PPR domain-containing protein</fullName>
    </recommendedName>
</protein>
<feature type="repeat" description="PPR" evidence="2">
    <location>
        <begin position="360"/>
        <end position="394"/>
    </location>
</feature>
<evidence type="ECO:0000256" key="1">
    <source>
        <dbReference type="ARBA" id="ARBA00022737"/>
    </source>
</evidence>
<dbReference type="PROSITE" id="PS51375">
    <property type="entry name" value="PPR"/>
    <property type="match status" value="13"/>
</dbReference>
<sequence>MILHCHSCSKDLVYHDFHNPSKLHNFYFPFKPPCFYLGFNGFHHHNPPKSVSLICISHSIPTIHREIVSGSRFSVGFKVHCVRNTLDLPSKTTGFINNKKKKYGGCLPSVLKSLNGEDDVVNVLESYAGKLNAKELTVILKEQRSWEKVVRIFDWLRLQKDYVSNVIHYNVVLRSLGRAQRWDELRLYWIEMARCGVVPTNNTYSMLVDVYGKAGLFEESLLWIKHMRVRGIFPDEVTMSTIVKVLKDARQFDMADKFYKDWCEGKLDLKCLDLSGVNGFRSESDLEPISLKHFLSTELFKIGGRHQPSEMAVLETENTVKKPQLTATYNTLIDLYGKAGRLSDAADVFADMLRSGVAPDRITFNTMIHITGTNGNLSEAEALLQKMEERGLSPDTKTYNTLISLYAQSGNVDAALQWYQKIREINLFPDVVTHRAVLHMLCENQRVNEAETVIREMEKCGLQIDEHSIPGIVKMYVNLGFLEQARIFFDKCQVGGGFSTKTYAAIMDVYAEEGHWAEVEKIFYAKRDLTGKKNDVLEYNVVIKAFGKGKLYEKALSVFKSMRNIGTWPDECTYNSLVQMLAGGDLVDLAKEILDQMQEAGLKPHCHTFSALIACYVRLGLLSDAVGIFHHMPKAGSKPNEVVYGALINGFAEAGRTEEALEYYRLMKDNGLTANQIVLTSLIKAYSKGGYIEKARETYESLKLFEGGPDIVASNSMISLYADLGIVSEAKVIFDKLRQRGHADGVTYATMMSLYKNMGMLDEAVEIAEEMKQSGLLTDCVTFTKVMACYATNGQLADCGELLKEMVNQNVLPDGNTFKVLFTVLKKGGMSSEAVQQLQEAYREGRPYARHAIVACVFSAVSFHALAIESCETFAKSNSTCLDPFAFNAAIYVYGTCGEIDKALNLFMRMQDEGYEPNIVTYIHLVECYGKANMVEGVKRIYGQLKSQEIETNEFLYNAIINAYVDANRPDLAEMVSQEMSFGFDVNQYSEPEIESESGDET</sequence>
<feature type="repeat" description="PPR" evidence="2">
    <location>
        <begin position="165"/>
        <end position="199"/>
    </location>
</feature>
<dbReference type="Pfam" id="PF17177">
    <property type="entry name" value="PPR_long"/>
    <property type="match status" value="1"/>
</dbReference>
<keyword evidence="5" id="KW-1185">Reference proteome</keyword>
<evidence type="ECO:0000313" key="4">
    <source>
        <dbReference type="EMBL" id="KAK9689696.1"/>
    </source>
</evidence>
<feature type="repeat" description="PPR" evidence="2">
    <location>
        <begin position="325"/>
        <end position="359"/>
    </location>
</feature>
<reference evidence="4" key="1">
    <citation type="submission" date="2024-03" db="EMBL/GenBank/DDBJ databases">
        <title>WGS assembly of Saponaria officinalis var. Norfolk2.</title>
        <authorList>
            <person name="Jenkins J."/>
            <person name="Shu S."/>
            <person name="Grimwood J."/>
            <person name="Barry K."/>
            <person name="Goodstein D."/>
            <person name="Schmutz J."/>
            <person name="Leebens-Mack J."/>
            <person name="Osbourn A."/>
        </authorList>
    </citation>
    <scope>NUCLEOTIDE SEQUENCE [LARGE SCALE GENOMIC DNA]</scope>
    <source>
        <strain evidence="4">JIC</strain>
    </source>
</reference>
<feature type="repeat" description="PPR" evidence="2">
    <location>
        <begin position="535"/>
        <end position="569"/>
    </location>
</feature>
<dbReference type="Pfam" id="PF13041">
    <property type="entry name" value="PPR_2"/>
    <property type="match status" value="4"/>
</dbReference>
<dbReference type="InterPro" id="IPR011990">
    <property type="entry name" value="TPR-like_helical_dom_sf"/>
</dbReference>
<evidence type="ECO:0000259" key="3">
    <source>
        <dbReference type="Pfam" id="PF17177"/>
    </source>
</evidence>
<accession>A0AAW1IIU2</accession>
<gene>
    <name evidence="4" type="ORF">RND81_09G075800</name>
</gene>
<comment type="caution">
    <text evidence="4">The sequence shown here is derived from an EMBL/GenBank/DDBJ whole genome shotgun (WGS) entry which is preliminary data.</text>
</comment>
<feature type="repeat" description="PPR" evidence="2">
    <location>
        <begin position="779"/>
        <end position="813"/>
    </location>
</feature>